<evidence type="ECO:0000313" key="3">
    <source>
        <dbReference type="EMBL" id="KAF7267473.1"/>
    </source>
</evidence>
<keyword evidence="1" id="KW-0175">Coiled coil</keyword>
<feature type="coiled-coil region" evidence="1">
    <location>
        <begin position="31"/>
        <end position="58"/>
    </location>
</feature>
<feature type="compositionally biased region" description="Polar residues" evidence="2">
    <location>
        <begin position="150"/>
        <end position="169"/>
    </location>
</feature>
<comment type="caution">
    <text evidence="3">The sequence shown here is derived from an EMBL/GenBank/DDBJ whole genome shotgun (WGS) entry which is preliminary data.</text>
</comment>
<gene>
    <name evidence="3" type="ORF">GWI33_019306</name>
</gene>
<feature type="compositionally biased region" description="Basic and acidic residues" evidence="2">
    <location>
        <begin position="213"/>
        <end position="225"/>
    </location>
</feature>
<evidence type="ECO:0000256" key="1">
    <source>
        <dbReference type="SAM" id="Coils"/>
    </source>
</evidence>
<dbReference type="EMBL" id="JAACXV010014418">
    <property type="protein sequence ID" value="KAF7267473.1"/>
    <property type="molecule type" value="Genomic_DNA"/>
</dbReference>
<feature type="compositionally biased region" description="Basic and acidic residues" evidence="2">
    <location>
        <begin position="281"/>
        <end position="291"/>
    </location>
</feature>
<dbReference type="OrthoDB" id="295355at2759"/>
<evidence type="ECO:0000256" key="2">
    <source>
        <dbReference type="SAM" id="MobiDB-lite"/>
    </source>
</evidence>
<dbReference type="Proteomes" id="UP000625711">
    <property type="component" value="Unassembled WGS sequence"/>
</dbReference>
<sequence>MSSKCIEDTGRELSSNNVDIVKYLCNIEEERATLEDIIQKQYQERKKIEMEIEKLTYKLCLINKSLSMRIKAKNNYDKTIEEIRSHYTQLVDNSNKLRQMVEKTQAELDDIMNKKTGTPAAGEDARNRTAEGDECPCAIEEPTKEICEKSSVNSQKNGDNAVSTRSTLDSIGEASVPENASRHSDPSATEMEVSTSQNDPHESKVTTASQSVEKNDSKTTKEDKTVPNISSQDSSENKRLTFNSERQPKGLTGNKLREMKGLKQSLVGENNGNTRQGSSTIKEKDLSSKQI</sequence>
<feature type="region of interest" description="Disordered" evidence="2">
    <location>
        <begin position="148"/>
        <end position="291"/>
    </location>
</feature>
<proteinExistence type="predicted"/>
<accession>A0A834HU68</accession>
<keyword evidence="4" id="KW-1185">Reference proteome</keyword>
<reference evidence="3" key="1">
    <citation type="submission" date="2020-08" db="EMBL/GenBank/DDBJ databases">
        <title>Genome sequencing and assembly of the red palm weevil Rhynchophorus ferrugineus.</title>
        <authorList>
            <person name="Dias G.B."/>
            <person name="Bergman C.M."/>
            <person name="Manee M."/>
        </authorList>
    </citation>
    <scope>NUCLEOTIDE SEQUENCE</scope>
    <source>
        <strain evidence="3">AA-2017</strain>
        <tissue evidence="3">Whole larva</tissue>
    </source>
</reference>
<name>A0A834HU68_RHYFE</name>
<protein>
    <submittedName>
        <fullName evidence="3">Uncharacterized protein</fullName>
    </submittedName>
</protein>
<evidence type="ECO:0000313" key="4">
    <source>
        <dbReference type="Proteomes" id="UP000625711"/>
    </source>
</evidence>
<feature type="compositionally biased region" description="Polar residues" evidence="2">
    <location>
        <begin position="267"/>
        <end position="280"/>
    </location>
</feature>
<feature type="compositionally biased region" description="Polar residues" evidence="2">
    <location>
        <begin position="227"/>
        <end position="245"/>
    </location>
</feature>
<organism evidence="3 4">
    <name type="scientific">Rhynchophorus ferrugineus</name>
    <name type="common">Red palm weevil</name>
    <name type="synonym">Curculio ferrugineus</name>
    <dbReference type="NCBI Taxonomy" id="354439"/>
    <lineage>
        <taxon>Eukaryota</taxon>
        <taxon>Metazoa</taxon>
        <taxon>Ecdysozoa</taxon>
        <taxon>Arthropoda</taxon>
        <taxon>Hexapoda</taxon>
        <taxon>Insecta</taxon>
        <taxon>Pterygota</taxon>
        <taxon>Neoptera</taxon>
        <taxon>Endopterygota</taxon>
        <taxon>Coleoptera</taxon>
        <taxon>Polyphaga</taxon>
        <taxon>Cucujiformia</taxon>
        <taxon>Curculionidae</taxon>
        <taxon>Dryophthorinae</taxon>
        <taxon>Rhynchophorus</taxon>
    </lineage>
</organism>
<dbReference type="AlphaFoldDB" id="A0A834HU68"/>
<feature type="region of interest" description="Disordered" evidence="2">
    <location>
        <begin position="112"/>
        <end position="136"/>
    </location>
</feature>